<name>A0A1I7XTV6_HETBA</name>
<dbReference type="Proteomes" id="UP000095283">
    <property type="component" value="Unplaced"/>
</dbReference>
<protein>
    <submittedName>
        <fullName evidence="2">Uncharacterized protein</fullName>
    </submittedName>
</protein>
<proteinExistence type="predicted"/>
<dbReference type="WBParaSite" id="Hba_20928">
    <property type="protein sequence ID" value="Hba_20928"/>
    <property type="gene ID" value="Hba_20928"/>
</dbReference>
<organism evidence="1 2">
    <name type="scientific">Heterorhabditis bacteriophora</name>
    <name type="common">Entomopathogenic nematode worm</name>
    <dbReference type="NCBI Taxonomy" id="37862"/>
    <lineage>
        <taxon>Eukaryota</taxon>
        <taxon>Metazoa</taxon>
        <taxon>Ecdysozoa</taxon>
        <taxon>Nematoda</taxon>
        <taxon>Chromadorea</taxon>
        <taxon>Rhabditida</taxon>
        <taxon>Rhabditina</taxon>
        <taxon>Rhabditomorpha</taxon>
        <taxon>Strongyloidea</taxon>
        <taxon>Heterorhabditidae</taxon>
        <taxon>Heterorhabditis</taxon>
    </lineage>
</organism>
<reference evidence="2" key="1">
    <citation type="submission" date="2016-11" db="UniProtKB">
        <authorList>
            <consortium name="WormBaseParasite"/>
        </authorList>
    </citation>
    <scope>IDENTIFICATION</scope>
</reference>
<evidence type="ECO:0000313" key="1">
    <source>
        <dbReference type="Proteomes" id="UP000095283"/>
    </source>
</evidence>
<dbReference type="AlphaFoldDB" id="A0A1I7XTV6"/>
<accession>A0A1I7XTV6</accession>
<evidence type="ECO:0000313" key="2">
    <source>
        <dbReference type="WBParaSite" id="Hba_20928"/>
    </source>
</evidence>
<keyword evidence="1" id="KW-1185">Reference proteome</keyword>
<sequence length="65" mass="7410">MAFGGLLDAFLAEKEPGHARRRKHDLENEKMMMKKISSVSLGSPVPKHSWPFGRDRKLRDMGGWS</sequence>